<gene>
    <name evidence="2" type="primary">AlNc14C334G10716</name>
    <name evidence="2" type="ORF">ALNC14_120840</name>
</gene>
<evidence type="ECO:0000313" key="2">
    <source>
        <dbReference type="EMBL" id="CCA25940.1"/>
    </source>
</evidence>
<dbReference type="HOGENOM" id="CLU_2727507_0_0_1"/>
<name>F0WWV5_9STRA</name>
<accession>F0WWV5</accession>
<keyword evidence="1" id="KW-0812">Transmembrane</keyword>
<keyword evidence="1" id="KW-1133">Transmembrane helix</keyword>
<proteinExistence type="predicted"/>
<dbReference type="AlphaFoldDB" id="F0WWV5"/>
<feature type="transmembrane region" description="Helical" evidence="1">
    <location>
        <begin position="32"/>
        <end position="51"/>
    </location>
</feature>
<protein>
    <submittedName>
        <fullName evidence="2">AlNc14C334G10716 protein</fullName>
    </submittedName>
</protein>
<sequence>MQLDHHSKAQFVAAMSKSFLILERWQFVLKEFLTYIALETSLISIFNFYIAKFPRAGLPSMWGSLCASTKEL</sequence>
<keyword evidence="1" id="KW-0472">Membrane</keyword>
<reference evidence="2" key="2">
    <citation type="submission" date="2011-02" db="EMBL/GenBank/DDBJ databases">
        <authorList>
            <person name="MacLean D."/>
        </authorList>
    </citation>
    <scope>NUCLEOTIDE SEQUENCE</scope>
</reference>
<organism evidence="2">
    <name type="scientific">Albugo laibachii Nc14</name>
    <dbReference type="NCBI Taxonomy" id="890382"/>
    <lineage>
        <taxon>Eukaryota</taxon>
        <taxon>Sar</taxon>
        <taxon>Stramenopiles</taxon>
        <taxon>Oomycota</taxon>
        <taxon>Peronosporomycetes</taxon>
        <taxon>Albuginales</taxon>
        <taxon>Albuginaceae</taxon>
        <taxon>Albugo</taxon>
    </lineage>
</organism>
<evidence type="ECO:0000256" key="1">
    <source>
        <dbReference type="SAM" id="Phobius"/>
    </source>
</evidence>
<dbReference type="EMBL" id="FR824379">
    <property type="protein sequence ID" value="CCA25940.1"/>
    <property type="molecule type" value="Genomic_DNA"/>
</dbReference>
<reference evidence="2" key="1">
    <citation type="journal article" date="2011" name="PLoS Biol.">
        <title>Gene gain and loss during evolution of obligate parasitism in the white rust pathogen of Arabidopsis thaliana.</title>
        <authorList>
            <person name="Kemen E."/>
            <person name="Gardiner A."/>
            <person name="Schultz-Larsen T."/>
            <person name="Kemen A.C."/>
            <person name="Balmuth A.L."/>
            <person name="Robert-Seilaniantz A."/>
            <person name="Bailey K."/>
            <person name="Holub E."/>
            <person name="Studholme D.J."/>
            <person name="Maclean D."/>
            <person name="Jones J.D."/>
        </authorList>
    </citation>
    <scope>NUCLEOTIDE SEQUENCE</scope>
</reference>